<dbReference type="InterPro" id="IPR028366">
    <property type="entry name" value="PhoU"/>
</dbReference>
<reference evidence="2 3" key="1">
    <citation type="submission" date="2011-09" db="EMBL/GenBank/DDBJ databases">
        <title>The draft genome of Methanotorris formicicus Mc-S-70.</title>
        <authorList>
            <consortium name="US DOE Joint Genome Institute (JGI-PGF)"/>
            <person name="Lucas S."/>
            <person name="Han J."/>
            <person name="Lapidus A."/>
            <person name="Cheng J.-F."/>
            <person name="Goodwin L."/>
            <person name="Pitluck S."/>
            <person name="Peters L."/>
            <person name="Land M.L."/>
            <person name="Hauser L."/>
            <person name="Sieprawska-Lupa M."/>
            <person name="Takai K."/>
            <person name="Miyazaki J."/>
            <person name="Whitman W."/>
            <person name="Woyke T.J."/>
        </authorList>
    </citation>
    <scope>NUCLEOTIDE SEQUENCE [LARGE SCALE GENOMIC DNA]</scope>
    <source>
        <strain evidence="2 3">Mc-S-70</strain>
    </source>
</reference>
<dbReference type="SUPFAM" id="SSF109755">
    <property type="entry name" value="PhoU-like"/>
    <property type="match status" value="1"/>
</dbReference>
<dbReference type="OrthoDB" id="7738at2157"/>
<dbReference type="PANTHER" id="PTHR42930">
    <property type="entry name" value="PHOSPHATE-SPECIFIC TRANSPORT SYSTEM ACCESSORY PROTEIN PHOU"/>
    <property type="match status" value="1"/>
</dbReference>
<dbReference type="InterPro" id="IPR026022">
    <property type="entry name" value="PhoU_dom"/>
</dbReference>
<evidence type="ECO:0000313" key="3">
    <source>
        <dbReference type="Proteomes" id="UP000003706"/>
    </source>
</evidence>
<dbReference type="GO" id="GO:0045936">
    <property type="term" value="P:negative regulation of phosphate metabolic process"/>
    <property type="evidence" value="ECO:0007669"/>
    <property type="project" value="InterPro"/>
</dbReference>
<dbReference type="RefSeq" id="WP_007045001.1">
    <property type="nucleotide sequence ID" value="NZ_AGJL01000046.1"/>
</dbReference>
<evidence type="ECO:0000313" key="2">
    <source>
        <dbReference type="EMBL" id="EHP84756.1"/>
    </source>
</evidence>
<proteinExistence type="predicted"/>
<organism evidence="2 3">
    <name type="scientific">Methanotorris formicicus Mc-S-70</name>
    <dbReference type="NCBI Taxonomy" id="647171"/>
    <lineage>
        <taxon>Archaea</taxon>
        <taxon>Methanobacteriati</taxon>
        <taxon>Methanobacteriota</taxon>
        <taxon>Methanomada group</taxon>
        <taxon>Methanococci</taxon>
        <taxon>Methanococcales</taxon>
        <taxon>Methanocaldococcaceae</taxon>
        <taxon>Methanotorris</taxon>
    </lineage>
</organism>
<dbReference type="STRING" id="647171.MetfoDRAFT_1575"/>
<dbReference type="PANTHER" id="PTHR42930:SF3">
    <property type="entry name" value="PHOSPHATE-SPECIFIC TRANSPORT SYSTEM ACCESSORY PROTEIN PHOU"/>
    <property type="match status" value="1"/>
</dbReference>
<sequence length="281" mass="32556">MLRGKDATLAAILKVIMEDMPETQDEIANILGVSRRYVAKLLKPLIEEGVVKHPYVVDLEKLSKLDIKFDTDIILKEILNTFERMGNNVLSNMDKAFMALKNNDIETAKSIIIQDYALNRMEEEVNIMIKMDVLRYLPTTYAMNLSSIASNIERCGDYISNISEEVVNGLKIKNKELQKDIDEIYLIIREMFIEAMDVLKTKKKDSKIFELENKLHEKLEKIMEKVSKEKGDDINYYIQFGMFLKDVERFGDRCVNIVEIARELYYGIPRSVLPEGLKKNL</sequence>
<dbReference type="EMBL" id="AGJL01000046">
    <property type="protein sequence ID" value="EHP84756.1"/>
    <property type="molecule type" value="Genomic_DNA"/>
</dbReference>
<dbReference type="InterPro" id="IPR038078">
    <property type="entry name" value="PhoU-like_sf"/>
</dbReference>
<dbReference type="GO" id="GO:0030643">
    <property type="term" value="P:intracellular phosphate ion homeostasis"/>
    <property type="evidence" value="ECO:0007669"/>
    <property type="project" value="InterPro"/>
</dbReference>
<name>H1L0K1_9EURY</name>
<protein>
    <submittedName>
        <fullName evidence="2">Phosphate uptake regulator, PhoU</fullName>
    </submittedName>
</protein>
<gene>
    <name evidence="2" type="ORF">MetfoDRAFT_1575</name>
</gene>
<dbReference type="Pfam" id="PF13412">
    <property type="entry name" value="HTH_24"/>
    <property type="match status" value="1"/>
</dbReference>
<dbReference type="InterPro" id="IPR036390">
    <property type="entry name" value="WH_DNA-bd_sf"/>
</dbReference>
<feature type="domain" description="PhoU" evidence="1">
    <location>
        <begin position="186"/>
        <end position="260"/>
    </location>
</feature>
<feature type="domain" description="PhoU" evidence="1">
    <location>
        <begin position="83"/>
        <end position="166"/>
    </location>
</feature>
<evidence type="ECO:0000259" key="1">
    <source>
        <dbReference type="Pfam" id="PF01895"/>
    </source>
</evidence>
<keyword evidence="3" id="KW-1185">Reference proteome</keyword>
<dbReference type="Gene3D" id="1.20.58.220">
    <property type="entry name" value="Phosphate transport system protein phou homolog 2, domain 2"/>
    <property type="match status" value="2"/>
</dbReference>
<dbReference type="PATRIC" id="fig|647171.4.peg.1533"/>
<dbReference type="AlphaFoldDB" id="H1L0K1"/>
<comment type="caution">
    <text evidence="2">The sequence shown here is derived from an EMBL/GenBank/DDBJ whole genome shotgun (WGS) entry which is preliminary data.</text>
</comment>
<dbReference type="Gene3D" id="1.10.10.60">
    <property type="entry name" value="Homeodomain-like"/>
    <property type="match status" value="1"/>
</dbReference>
<dbReference type="Proteomes" id="UP000003706">
    <property type="component" value="Unassembled WGS sequence"/>
</dbReference>
<dbReference type="Pfam" id="PF01895">
    <property type="entry name" value="PhoU"/>
    <property type="match status" value="2"/>
</dbReference>
<dbReference type="SUPFAM" id="SSF46785">
    <property type="entry name" value="Winged helix' DNA-binding domain"/>
    <property type="match status" value="1"/>
</dbReference>
<accession>H1L0K1</accession>